<reference evidence="3" key="1">
    <citation type="submission" date="2020-08" db="EMBL/GenBank/DDBJ databases">
        <authorList>
            <person name="Hu Y."/>
            <person name="Nguyen S.V."/>
            <person name="Li F."/>
            <person name="Fanning S."/>
        </authorList>
    </citation>
    <scope>NUCLEOTIDE SEQUENCE</scope>
    <source>
        <strain evidence="3">SYSU D8009</strain>
    </source>
</reference>
<sequence length="58" mass="6118">MDRRPDPWGDFLRRTLLAVGLAGAAAVPPALATDPPAAEQGERETIPNQAPPQAEGQE</sequence>
<feature type="region of interest" description="Disordered" evidence="1">
    <location>
        <begin position="29"/>
        <end position="58"/>
    </location>
</feature>
<organism evidence="3 4">
    <name type="scientific">Siccirubricoccus deserti</name>
    <dbReference type="NCBI Taxonomy" id="2013562"/>
    <lineage>
        <taxon>Bacteria</taxon>
        <taxon>Pseudomonadati</taxon>
        <taxon>Pseudomonadota</taxon>
        <taxon>Alphaproteobacteria</taxon>
        <taxon>Acetobacterales</taxon>
        <taxon>Roseomonadaceae</taxon>
        <taxon>Siccirubricoccus</taxon>
    </lineage>
</organism>
<feature type="compositionally biased region" description="Low complexity" evidence="1">
    <location>
        <begin position="29"/>
        <end position="38"/>
    </location>
</feature>
<gene>
    <name evidence="3" type="ORF">H7965_12440</name>
</gene>
<dbReference type="AlphaFoldDB" id="A0A9X0QZI6"/>
<comment type="caution">
    <text evidence="3">The sequence shown here is derived from an EMBL/GenBank/DDBJ whole genome shotgun (WGS) entry which is preliminary data.</text>
</comment>
<evidence type="ECO:0000256" key="1">
    <source>
        <dbReference type="SAM" id="MobiDB-lite"/>
    </source>
</evidence>
<feature type="signal peptide" evidence="2">
    <location>
        <begin position="1"/>
        <end position="32"/>
    </location>
</feature>
<keyword evidence="2" id="KW-0732">Signal</keyword>
<keyword evidence="4" id="KW-1185">Reference proteome</keyword>
<feature type="chain" id="PRO_5040986575" evidence="2">
    <location>
        <begin position="33"/>
        <end position="58"/>
    </location>
</feature>
<evidence type="ECO:0000313" key="3">
    <source>
        <dbReference type="EMBL" id="MBC4016133.1"/>
    </source>
</evidence>
<dbReference type="EMBL" id="JACOMF010000012">
    <property type="protein sequence ID" value="MBC4016133.1"/>
    <property type="molecule type" value="Genomic_DNA"/>
</dbReference>
<evidence type="ECO:0000256" key="2">
    <source>
        <dbReference type="SAM" id="SignalP"/>
    </source>
</evidence>
<accession>A0A9X0QZI6</accession>
<protein>
    <submittedName>
        <fullName evidence="3">Uncharacterized protein</fullName>
    </submittedName>
</protein>
<dbReference type="RefSeq" id="WP_186770901.1">
    <property type="nucleotide sequence ID" value="NZ_JACOMF010000012.1"/>
</dbReference>
<evidence type="ECO:0000313" key="4">
    <source>
        <dbReference type="Proteomes" id="UP000600101"/>
    </source>
</evidence>
<dbReference type="Proteomes" id="UP000600101">
    <property type="component" value="Unassembled WGS sequence"/>
</dbReference>
<proteinExistence type="predicted"/>
<name>A0A9X0QZI6_9PROT</name>